<evidence type="ECO:0000313" key="2">
    <source>
        <dbReference type="Proteomes" id="UP000007110"/>
    </source>
</evidence>
<evidence type="ECO:0000313" key="1">
    <source>
        <dbReference type="EnsemblMetazoa" id="XP_030852838"/>
    </source>
</evidence>
<keyword evidence="2" id="KW-1185">Reference proteome</keyword>
<name>A0A7M7PMC7_STRPU</name>
<dbReference type="InParanoid" id="A0A7M7PMC7"/>
<dbReference type="Proteomes" id="UP000007110">
    <property type="component" value="Unassembled WGS sequence"/>
</dbReference>
<organism evidence="1 2">
    <name type="scientific">Strongylocentrotus purpuratus</name>
    <name type="common">Purple sea urchin</name>
    <dbReference type="NCBI Taxonomy" id="7668"/>
    <lineage>
        <taxon>Eukaryota</taxon>
        <taxon>Metazoa</taxon>
        <taxon>Echinodermata</taxon>
        <taxon>Eleutherozoa</taxon>
        <taxon>Echinozoa</taxon>
        <taxon>Echinoidea</taxon>
        <taxon>Euechinoidea</taxon>
        <taxon>Echinacea</taxon>
        <taxon>Camarodonta</taxon>
        <taxon>Echinidea</taxon>
        <taxon>Strongylocentrotidae</taxon>
        <taxon>Strongylocentrotus</taxon>
    </lineage>
</organism>
<accession>A0A7M7PMC7</accession>
<dbReference type="EnsemblMetazoa" id="XM_030996978">
    <property type="protein sequence ID" value="XP_030852838"/>
    <property type="gene ID" value="LOC105439539"/>
</dbReference>
<dbReference type="RefSeq" id="XP_030852838.1">
    <property type="nucleotide sequence ID" value="XM_030996978.1"/>
</dbReference>
<protein>
    <submittedName>
        <fullName evidence="1">Uncharacterized protein</fullName>
    </submittedName>
</protein>
<dbReference type="AlphaFoldDB" id="A0A7M7PMC7"/>
<dbReference type="GeneID" id="105439539"/>
<reference evidence="1" key="2">
    <citation type="submission" date="2021-01" db="UniProtKB">
        <authorList>
            <consortium name="EnsemblMetazoa"/>
        </authorList>
    </citation>
    <scope>IDENTIFICATION</scope>
</reference>
<sequence length="125" mass="14267">MEESVMIKQGYASVLQDSREMAVKWHAVEIAMVVTASTDANMRCQMIAQYVVDFRFVCPIPMDVHVHQDTKDWTVLQNVIKVSLELVARRHVTVYQESVIDLLESVKEALLNVNQYGQETIVKNA</sequence>
<proteinExistence type="predicted"/>
<dbReference type="KEGG" id="spu:105439539"/>
<reference evidence="2" key="1">
    <citation type="submission" date="2015-02" db="EMBL/GenBank/DDBJ databases">
        <title>Genome sequencing for Strongylocentrotus purpuratus.</title>
        <authorList>
            <person name="Murali S."/>
            <person name="Liu Y."/>
            <person name="Vee V."/>
            <person name="English A."/>
            <person name="Wang M."/>
            <person name="Skinner E."/>
            <person name="Han Y."/>
            <person name="Muzny D.M."/>
            <person name="Worley K.C."/>
            <person name="Gibbs R.A."/>
        </authorList>
    </citation>
    <scope>NUCLEOTIDE SEQUENCE</scope>
</reference>